<evidence type="ECO:0000313" key="1">
    <source>
        <dbReference type="EMBL" id="PWB87998.1"/>
    </source>
</evidence>
<dbReference type="InterPro" id="IPR013783">
    <property type="entry name" value="Ig-like_fold"/>
</dbReference>
<comment type="caution">
    <text evidence="1">The sequence shown here is derived from an EMBL/GenBank/DDBJ whole genome shotgun (WGS) entry which is preliminary data.</text>
</comment>
<accession>A0A315XQ40</accession>
<sequence>MDIKKLFILVLVISSILSVAVVSAADNETLNDMITQIGMTEITDDVGFENTENQELLSGDNDSRVIYVGENKTCDGGNGTLENPFESFELACNNLSGEEKVEINVCNGIYYLNSDLKFNTSNLIINGIGEVIIKNLRNSPGCYASFGLASSLANFTFNNIIFDGSNCSVSNMDRHFYVFMGGSNLGIFNNCSFINFRESPYMFSTLFNRKFNYCNFLGSYNSLGFIFSWDIIEMEFNYCTISSGLYLGNSQHYSIHSNITFNNVWLGQNVYSNYISYTPVDDNGVYLKKQLWSVNKHAIFSSWENYLGNNTFEIEGKLTWDDGTTYGIEKLYPLTVKFSSKTGNLPKNTTLVNGAFKVIYKSESKDNHIEVTLDSEDIFLDFKNDIQIITEHIIYGDNQNITIILPKSSQGVVYISVNNKTYEYQVNNYTSFNFTVPDELLAGVYSVDVKLIDNITHVYGQNTVEWVISQLDKELIIQTPADANVDDKNIIITILLENDETGNITVFVGDKNKTQECFGGNINIDILDLLTGGNNDIKIFYSGNKKYINQTKFDKITVNRINPKMNITTPANPCVFEKININITLPNNATGNITISVNDKNKTINEVNASNIVDISNLLIGGLNTVYIKYSGDNWWDAQTRKITVDVAKLIPSMDINITSSTVKIEENFTIKINLSQNSTGKILIKINEENYQINITDTLNVINLSSTRSGVNKINITYSGDNNYHSSSKIINVTVLKWNISSNEMKISVTNHTTPLFTINLPINATGNITVKINNKQHTIGLIGGFATLKINNLIPDNYKATVTYSGNDRYNPISADVMFSVPKPELKANDVNMLYTSGFKYRVYVTASGNPVIGKTVTFTINGKQITAVTDNNGYASVKIDLSPKSNKYTVTCEYRGVKITNKVKVNSIINSKNLKVKKSAKTLKIKVSLKKVNGKYLKGKKITLTFKGKKYTAKTNKKGVATFKINKKIIKKLKTGKKYSYKVNYLKDIATKKITVKK</sequence>
<dbReference type="AlphaFoldDB" id="A0A315XQ40"/>
<dbReference type="InterPro" id="IPR008964">
    <property type="entry name" value="Invasin/intimin_cell_adhesion"/>
</dbReference>
<dbReference type="Gene3D" id="2.60.40.10">
    <property type="entry name" value="Immunoglobulins"/>
    <property type="match status" value="1"/>
</dbReference>
<dbReference type="EMBL" id="MZGS01000016">
    <property type="protein sequence ID" value="PWB87998.1"/>
    <property type="molecule type" value="Genomic_DNA"/>
</dbReference>
<dbReference type="SUPFAM" id="SSF49373">
    <property type="entry name" value="Invasin/intimin cell-adhesion fragments"/>
    <property type="match status" value="1"/>
</dbReference>
<keyword evidence="2" id="KW-1185">Reference proteome</keyword>
<protein>
    <submittedName>
        <fullName evidence="1">Bacterial Ig-like domain (Group 1)</fullName>
    </submittedName>
</protein>
<evidence type="ECO:0000313" key="2">
    <source>
        <dbReference type="Proteomes" id="UP000251717"/>
    </source>
</evidence>
<organism evidence="1 2">
    <name type="scientific">Methanobrevibacter thaueri</name>
    <dbReference type="NCBI Taxonomy" id="190975"/>
    <lineage>
        <taxon>Archaea</taxon>
        <taxon>Methanobacteriati</taxon>
        <taxon>Methanobacteriota</taxon>
        <taxon>Methanomada group</taxon>
        <taxon>Methanobacteria</taxon>
        <taxon>Methanobacteriales</taxon>
        <taxon>Methanobacteriaceae</taxon>
        <taxon>Methanobrevibacter</taxon>
    </lineage>
</organism>
<gene>
    <name evidence="1" type="ORF">MBBTH_05850</name>
</gene>
<name>A0A315XQ40_9EURY</name>
<dbReference type="RefSeq" id="WP_116591557.1">
    <property type="nucleotide sequence ID" value="NZ_MZGS01000016.1"/>
</dbReference>
<dbReference type="SUPFAM" id="SSF51126">
    <property type="entry name" value="Pectin lyase-like"/>
    <property type="match status" value="1"/>
</dbReference>
<dbReference type="OrthoDB" id="71598at2157"/>
<dbReference type="Proteomes" id="UP000251717">
    <property type="component" value="Unassembled WGS sequence"/>
</dbReference>
<proteinExistence type="predicted"/>
<reference evidence="1 2" key="1">
    <citation type="submission" date="2017-03" db="EMBL/GenBank/DDBJ databases">
        <title>Genome sequence of Methanobrevibacter thaueri.</title>
        <authorList>
            <person name="Poehlein A."/>
            <person name="Seedorf H."/>
            <person name="Daniel R."/>
        </authorList>
    </citation>
    <scope>NUCLEOTIDE SEQUENCE [LARGE SCALE GENOMIC DNA]</scope>
    <source>
        <strain evidence="1 2">DSM 11995</strain>
    </source>
</reference>
<dbReference type="InterPro" id="IPR011050">
    <property type="entry name" value="Pectin_lyase_fold/virulence"/>
</dbReference>